<dbReference type="Gene3D" id="3.10.180.10">
    <property type="entry name" value="2,3-Dihydroxybiphenyl 1,2-Dioxygenase, domain 1"/>
    <property type="match status" value="1"/>
</dbReference>
<dbReference type="SUPFAM" id="SSF54593">
    <property type="entry name" value="Glyoxalase/Bleomycin resistance protein/Dihydroxybiphenyl dioxygenase"/>
    <property type="match status" value="1"/>
</dbReference>
<dbReference type="AlphaFoldDB" id="A0A510IB66"/>
<sequence length="116" mass="12719">MIDHFEIKVVDFDACVAFFSKVLTPFGIELKWSDKAAAGFGLVGEPNTRFLIEKGGQSAPCHIAFKANDKASVEAFHTAGIEAGFTCHGEPGLREHYAPNYYAAFFMIPMGTTLKR</sequence>
<proteinExistence type="predicted"/>
<dbReference type="PROSITE" id="PS51819">
    <property type="entry name" value="VOC"/>
    <property type="match status" value="1"/>
</dbReference>
<dbReference type="InterPro" id="IPR037523">
    <property type="entry name" value="VOC_core"/>
</dbReference>
<dbReference type="EMBL" id="AP019799">
    <property type="protein sequence ID" value="BBL91013.1"/>
    <property type="molecule type" value="Genomic_DNA"/>
</dbReference>
<evidence type="ECO:0000313" key="2">
    <source>
        <dbReference type="EMBL" id="BBL91013.1"/>
    </source>
</evidence>
<organism evidence="2 3">
    <name type="scientific">Vibrio rotiferianus</name>
    <dbReference type="NCBI Taxonomy" id="190895"/>
    <lineage>
        <taxon>Bacteria</taxon>
        <taxon>Pseudomonadati</taxon>
        <taxon>Pseudomonadota</taxon>
        <taxon>Gammaproteobacteria</taxon>
        <taxon>Vibrionales</taxon>
        <taxon>Vibrionaceae</taxon>
        <taxon>Vibrio</taxon>
    </lineage>
</organism>
<dbReference type="PANTHER" id="PTHR35006">
    <property type="entry name" value="GLYOXALASE FAMILY PROTEIN (AFU_ORTHOLOGUE AFUA_5G14830)"/>
    <property type="match status" value="1"/>
</dbReference>
<reference evidence="3" key="1">
    <citation type="submission" date="2019-07" db="EMBL/GenBank/DDBJ databases">
        <title>Complete Genome Sequences of Vibrion rotiferianus strain AM7.</title>
        <authorList>
            <person name="Miyazaki K."/>
            <person name="Wiseschart A."/>
            <person name="Pootanakit K."/>
            <person name="Ishimori K."/>
            <person name="Kitahara K."/>
        </authorList>
    </citation>
    <scope>NUCLEOTIDE SEQUENCE [LARGE SCALE GENOMIC DNA]</scope>
    <source>
        <strain evidence="3">AM7</strain>
    </source>
</reference>
<dbReference type="Proteomes" id="UP000315115">
    <property type="component" value="Chromosome 2"/>
</dbReference>
<evidence type="ECO:0000313" key="3">
    <source>
        <dbReference type="Proteomes" id="UP000315115"/>
    </source>
</evidence>
<accession>A0A510IB66</accession>
<gene>
    <name evidence="2" type="ORF">VroAM7_36660</name>
</gene>
<dbReference type="PANTHER" id="PTHR35006:SF2">
    <property type="entry name" value="GLYOXALASE FAMILY PROTEIN (AFU_ORTHOLOGUE AFUA_5G14830)"/>
    <property type="match status" value="1"/>
</dbReference>
<dbReference type="InterPro" id="IPR029068">
    <property type="entry name" value="Glyas_Bleomycin-R_OHBP_Dase"/>
</dbReference>
<name>A0A510IB66_9VIBR</name>
<dbReference type="CDD" id="cd07262">
    <property type="entry name" value="VOC_like"/>
    <property type="match status" value="1"/>
</dbReference>
<feature type="domain" description="VOC" evidence="1">
    <location>
        <begin position="1"/>
        <end position="116"/>
    </location>
</feature>
<protein>
    <recommendedName>
        <fullName evidence="1">VOC domain-containing protein</fullName>
    </recommendedName>
</protein>
<evidence type="ECO:0000259" key="1">
    <source>
        <dbReference type="PROSITE" id="PS51819"/>
    </source>
</evidence>